<organism evidence="2 3">
    <name type="scientific">Demequina litorisediminis</name>
    <dbReference type="NCBI Taxonomy" id="1849022"/>
    <lineage>
        <taxon>Bacteria</taxon>
        <taxon>Bacillati</taxon>
        <taxon>Actinomycetota</taxon>
        <taxon>Actinomycetes</taxon>
        <taxon>Micrococcales</taxon>
        <taxon>Demequinaceae</taxon>
        <taxon>Demequina</taxon>
    </lineage>
</organism>
<accession>A0ABQ6IES6</accession>
<keyword evidence="3" id="KW-1185">Reference proteome</keyword>
<evidence type="ECO:0000256" key="1">
    <source>
        <dbReference type="SAM" id="MobiDB-lite"/>
    </source>
</evidence>
<dbReference type="EMBL" id="BSUN01000001">
    <property type="protein sequence ID" value="GMA36355.1"/>
    <property type="molecule type" value="Genomic_DNA"/>
</dbReference>
<reference evidence="3" key="1">
    <citation type="journal article" date="2019" name="Int. J. Syst. Evol. Microbiol.">
        <title>The Global Catalogue of Microorganisms (GCM) 10K type strain sequencing project: providing services to taxonomists for standard genome sequencing and annotation.</title>
        <authorList>
            <consortium name="The Broad Institute Genomics Platform"/>
            <consortium name="The Broad Institute Genome Sequencing Center for Infectious Disease"/>
            <person name="Wu L."/>
            <person name="Ma J."/>
        </authorList>
    </citation>
    <scope>NUCLEOTIDE SEQUENCE [LARGE SCALE GENOMIC DNA]</scope>
    <source>
        <strain evidence="3">NBRC 112299</strain>
    </source>
</reference>
<sequence length="117" mass="12093">MGAEPSSGVKVTVSLAGAGHLEVGGLVLVAVRVTADDDRLGPAGDQTRDVRDDDGLAEHDAAEDVADGAVGRHPHLLETELLHARLVGRDGRALHADVVLLDRVRGVDGDLVIGRVA</sequence>
<proteinExistence type="predicted"/>
<dbReference type="Proteomes" id="UP001157125">
    <property type="component" value="Unassembled WGS sequence"/>
</dbReference>
<evidence type="ECO:0000313" key="2">
    <source>
        <dbReference type="EMBL" id="GMA36355.1"/>
    </source>
</evidence>
<evidence type="ECO:0000313" key="3">
    <source>
        <dbReference type="Proteomes" id="UP001157125"/>
    </source>
</evidence>
<feature type="region of interest" description="Disordered" evidence="1">
    <location>
        <begin position="38"/>
        <end position="57"/>
    </location>
</feature>
<name>A0ABQ6IES6_9MICO</name>
<gene>
    <name evidence="2" type="ORF">GCM10025876_25590</name>
</gene>
<protein>
    <submittedName>
        <fullName evidence="2">Uncharacterized protein</fullName>
    </submittedName>
</protein>
<comment type="caution">
    <text evidence="2">The sequence shown here is derived from an EMBL/GenBank/DDBJ whole genome shotgun (WGS) entry which is preliminary data.</text>
</comment>